<dbReference type="InterPro" id="IPR003594">
    <property type="entry name" value="HATPase_dom"/>
</dbReference>
<feature type="domain" description="HAMP" evidence="8">
    <location>
        <begin position="324"/>
        <end position="377"/>
    </location>
</feature>
<keyword evidence="6 7" id="KW-0472">Membrane</keyword>
<evidence type="ECO:0000256" key="5">
    <source>
        <dbReference type="ARBA" id="ARBA00022777"/>
    </source>
</evidence>
<sequence>MNMHSLRFKLIVYFLILICLPLGVVSFFTYKSSTAIIEDKVSDSVSTNLRTLEESIESVLKESRYTVTPFLINFAYRQFLQRDIDLSDYGDLTIINEIMNEMNSMQISGHNIYSISLYNSRNRMLLTSEKTMYFYPNNEVLHIEGLVKREADSPHWFLENEAGFTYMTRKANFITYPIQLDPTDDGSVLFLHVSESTISDYIKKINANENGIKTLVLTDDGRSLSQTEGSGDTPFPPVIFGEKPAFLRNMKLIDENKEGSFSEEVGGKELLVVFNTSLSTGFKYMAFVPREDWNREIVNLRNDIAAVAAIAVAAALVLSFLFMRNIYSPMFRLLNAMKQFVGKKDFNYQIEEKRKDEFGILYSGFNTMTENLQQLVRNLYEEKLMKQQFELKLMQSKINPHFLYNTLNSIYSIAKIHGVNEVTEMTYALSHFFRHSLKGDDWISVREMLEHIEYYLRIQKIRYRDKFDVTIDVEDELMEMPVLKLLLQPLVENAIIHGIEMKKGNGSISVTGYRLGADVVFTVSDDGLGMSSERLEEVREYLRSGVQSSNQIFALSNVNNRIKHYYGENYGLQIYSQPDQGTTLEVTLPKPAGGTHV</sequence>
<dbReference type="PANTHER" id="PTHR34220:SF7">
    <property type="entry name" value="SENSOR HISTIDINE KINASE YPDA"/>
    <property type="match status" value="1"/>
</dbReference>
<comment type="subcellular location">
    <subcellularLocation>
        <location evidence="1">Cell membrane</location>
        <topology evidence="1">Multi-pass membrane protein</topology>
    </subcellularLocation>
</comment>
<evidence type="ECO:0000256" key="1">
    <source>
        <dbReference type="ARBA" id="ARBA00004651"/>
    </source>
</evidence>
<dbReference type="RefSeq" id="WP_169278333.1">
    <property type="nucleotide sequence ID" value="NZ_CP051680.1"/>
</dbReference>
<keyword evidence="5 9" id="KW-0418">Kinase</keyword>
<feature type="transmembrane region" description="Helical" evidence="7">
    <location>
        <begin position="12"/>
        <end position="30"/>
    </location>
</feature>
<keyword evidence="2" id="KW-1003">Cell membrane</keyword>
<dbReference type="PANTHER" id="PTHR34220">
    <property type="entry name" value="SENSOR HISTIDINE KINASE YPDA"/>
    <property type="match status" value="1"/>
</dbReference>
<dbReference type="Proteomes" id="UP000502248">
    <property type="component" value="Chromosome"/>
</dbReference>
<dbReference type="Gene3D" id="3.30.565.10">
    <property type="entry name" value="Histidine kinase-like ATPase, C-terminal domain"/>
    <property type="match status" value="1"/>
</dbReference>
<dbReference type="InterPro" id="IPR003660">
    <property type="entry name" value="HAMP_dom"/>
</dbReference>
<dbReference type="Pfam" id="PF06580">
    <property type="entry name" value="His_kinase"/>
    <property type="match status" value="1"/>
</dbReference>
<dbReference type="InterPro" id="IPR010559">
    <property type="entry name" value="Sig_transdc_His_kin_internal"/>
</dbReference>
<name>A0A7Z2ZJK7_9BACL</name>
<organism evidence="9 10">
    <name type="scientific">Cohnella herbarum</name>
    <dbReference type="NCBI Taxonomy" id="2728023"/>
    <lineage>
        <taxon>Bacteria</taxon>
        <taxon>Bacillati</taxon>
        <taxon>Bacillota</taxon>
        <taxon>Bacilli</taxon>
        <taxon>Bacillales</taxon>
        <taxon>Paenibacillaceae</taxon>
        <taxon>Cohnella</taxon>
    </lineage>
</organism>
<dbReference type="GO" id="GO:0005886">
    <property type="term" value="C:plasma membrane"/>
    <property type="evidence" value="ECO:0007669"/>
    <property type="project" value="UniProtKB-SubCell"/>
</dbReference>
<dbReference type="SMART" id="SM00304">
    <property type="entry name" value="HAMP"/>
    <property type="match status" value="1"/>
</dbReference>
<evidence type="ECO:0000256" key="6">
    <source>
        <dbReference type="ARBA" id="ARBA00023136"/>
    </source>
</evidence>
<dbReference type="Pfam" id="PF00672">
    <property type="entry name" value="HAMP"/>
    <property type="match status" value="1"/>
</dbReference>
<dbReference type="GO" id="GO:0000155">
    <property type="term" value="F:phosphorelay sensor kinase activity"/>
    <property type="evidence" value="ECO:0007669"/>
    <property type="project" value="InterPro"/>
</dbReference>
<evidence type="ECO:0000256" key="3">
    <source>
        <dbReference type="ARBA" id="ARBA00022553"/>
    </source>
</evidence>
<dbReference type="SUPFAM" id="SSF55874">
    <property type="entry name" value="ATPase domain of HSP90 chaperone/DNA topoisomerase II/histidine kinase"/>
    <property type="match status" value="1"/>
</dbReference>
<keyword evidence="3" id="KW-0597">Phosphoprotein</keyword>
<dbReference type="EMBL" id="CP051680">
    <property type="protein sequence ID" value="QJD82028.1"/>
    <property type="molecule type" value="Genomic_DNA"/>
</dbReference>
<reference evidence="9 10" key="1">
    <citation type="submission" date="2020-04" db="EMBL/GenBank/DDBJ databases">
        <title>Genome sequencing of novel species.</title>
        <authorList>
            <person name="Heo J."/>
            <person name="Kim S.-J."/>
            <person name="Kim J.-S."/>
            <person name="Hong S.-B."/>
            <person name="Kwon S.-W."/>
        </authorList>
    </citation>
    <scope>NUCLEOTIDE SEQUENCE [LARGE SCALE GENOMIC DNA]</scope>
    <source>
        <strain evidence="9 10">MFER-1</strain>
    </source>
</reference>
<evidence type="ECO:0000256" key="4">
    <source>
        <dbReference type="ARBA" id="ARBA00022679"/>
    </source>
</evidence>
<proteinExistence type="predicted"/>
<evidence type="ECO:0000259" key="8">
    <source>
        <dbReference type="PROSITE" id="PS50885"/>
    </source>
</evidence>
<feature type="transmembrane region" description="Helical" evidence="7">
    <location>
        <begin position="304"/>
        <end position="323"/>
    </location>
</feature>
<protein>
    <submittedName>
        <fullName evidence="9">Sensor histidine kinase</fullName>
    </submittedName>
</protein>
<keyword evidence="10" id="KW-1185">Reference proteome</keyword>
<dbReference type="SMART" id="SM00387">
    <property type="entry name" value="HATPase_c"/>
    <property type="match status" value="1"/>
</dbReference>
<dbReference type="AlphaFoldDB" id="A0A7Z2ZJK7"/>
<keyword evidence="7" id="KW-1133">Transmembrane helix</keyword>
<evidence type="ECO:0000256" key="7">
    <source>
        <dbReference type="SAM" id="Phobius"/>
    </source>
</evidence>
<gene>
    <name evidence="9" type="ORF">HH215_01735</name>
</gene>
<dbReference type="PROSITE" id="PS50885">
    <property type="entry name" value="HAMP"/>
    <property type="match status" value="1"/>
</dbReference>
<accession>A0A7Z2ZJK7</accession>
<keyword evidence="7" id="KW-0812">Transmembrane</keyword>
<evidence type="ECO:0000313" key="9">
    <source>
        <dbReference type="EMBL" id="QJD82028.1"/>
    </source>
</evidence>
<dbReference type="SUPFAM" id="SSF158472">
    <property type="entry name" value="HAMP domain-like"/>
    <property type="match status" value="1"/>
</dbReference>
<dbReference type="CDD" id="cd06225">
    <property type="entry name" value="HAMP"/>
    <property type="match status" value="1"/>
</dbReference>
<dbReference type="InterPro" id="IPR050640">
    <property type="entry name" value="Bact_2-comp_sensor_kinase"/>
</dbReference>
<dbReference type="InterPro" id="IPR036890">
    <property type="entry name" value="HATPase_C_sf"/>
</dbReference>
<dbReference type="Pfam" id="PF02518">
    <property type="entry name" value="HATPase_c"/>
    <property type="match status" value="1"/>
</dbReference>
<evidence type="ECO:0000256" key="2">
    <source>
        <dbReference type="ARBA" id="ARBA00022475"/>
    </source>
</evidence>
<dbReference type="Gene3D" id="6.10.340.10">
    <property type="match status" value="1"/>
</dbReference>
<evidence type="ECO:0000313" key="10">
    <source>
        <dbReference type="Proteomes" id="UP000502248"/>
    </source>
</evidence>
<dbReference type="KEGG" id="cheb:HH215_01735"/>
<keyword evidence="4" id="KW-0808">Transferase</keyword>